<name>A0A380BVV6_9STAP</name>
<evidence type="ECO:0000256" key="4">
    <source>
        <dbReference type="ARBA" id="ARBA00022989"/>
    </source>
</evidence>
<evidence type="ECO:0000256" key="1">
    <source>
        <dbReference type="ARBA" id="ARBA00004141"/>
    </source>
</evidence>
<organism evidence="8 9">
    <name type="scientific">Staphylococcus arlettae</name>
    <dbReference type="NCBI Taxonomy" id="29378"/>
    <lineage>
        <taxon>Bacteria</taxon>
        <taxon>Bacillati</taxon>
        <taxon>Bacillota</taxon>
        <taxon>Bacilli</taxon>
        <taxon>Bacillales</taxon>
        <taxon>Staphylococcaceae</taxon>
        <taxon>Staphylococcus</taxon>
    </lineage>
</organism>
<feature type="transmembrane region" description="Helical" evidence="6">
    <location>
        <begin position="206"/>
        <end position="225"/>
    </location>
</feature>
<dbReference type="InterPro" id="IPR002781">
    <property type="entry name" value="TM_pro_TauE-like"/>
</dbReference>
<keyword evidence="10" id="KW-1185">Reference proteome</keyword>
<protein>
    <recommendedName>
        <fullName evidence="6">Probable membrane transporter protein</fullName>
    </recommendedName>
</protein>
<feature type="transmembrane region" description="Helical" evidence="6">
    <location>
        <begin position="7"/>
        <end position="33"/>
    </location>
</feature>
<dbReference type="PANTHER" id="PTHR43701:SF13">
    <property type="entry name" value="MEMBRANE TRANSPORTER PROTEIN YRKJ-RELATED"/>
    <property type="match status" value="1"/>
</dbReference>
<evidence type="ECO:0000313" key="10">
    <source>
        <dbReference type="Proteomes" id="UP000321598"/>
    </source>
</evidence>
<feature type="transmembrane region" description="Helical" evidence="6">
    <location>
        <begin position="175"/>
        <end position="194"/>
    </location>
</feature>
<sequence>MTIILVMLFIGAFGGFISGLVGIGGAIIIYPILLFIPPLLGLPEYSAYVASGLTAVQVFFSTLSGSIKAATRPDFTPSLVLQMGVGMIIGSTVGAICANLLNENFVNIVYIIIALLALCLMFIEPKHNRYHKSYNQLLLMFLGGVIGLISGIVGAGGAFIIIPVLLVIFKLPMKQVVANSIVIAFISSIGAFGVKLFQGFIPFEEALGLIIGSIIFAQVGMKVGQKTPSKIQSLIIIVFIVIAIIQILMNL</sequence>
<dbReference type="EMBL" id="UGZE01000001">
    <property type="protein sequence ID" value="SUJ08000.1"/>
    <property type="molecule type" value="Genomic_DNA"/>
</dbReference>
<dbReference type="EMBL" id="BKAV01000017">
    <property type="protein sequence ID" value="GEQ00543.1"/>
    <property type="molecule type" value="Genomic_DNA"/>
</dbReference>
<reference evidence="8 9" key="1">
    <citation type="submission" date="2018-06" db="EMBL/GenBank/DDBJ databases">
        <authorList>
            <consortium name="Pathogen Informatics"/>
            <person name="Doyle S."/>
        </authorList>
    </citation>
    <scope>NUCLEOTIDE SEQUENCE [LARGE SCALE GENOMIC DNA]</scope>
    <source>
        <strain evidence="8 9">NCTC12413</strain>
    </source>
</reference>
<gene>
    <name evidence="8" type="ORF">NCTC12413_00232</name>
    <name evidence="7" type="ORF">SAR03_15800</name>
</gene>
<dbReference type="RefSeq" id="WP_002510695.1">
    <property type="nucleotide sequence ID" value="NZ_BKAV01000017.1"/>
</dbReference>
<dbReference type="Proteomes" id="UP000254956">
    <property type="component" value="Unassembled WGS sequence"/>
</dbReference>
<dbReference type="OrthoDB" id="9792581at2"/>
<keyword evidence="6" id="KW-1003">Cell membrane</keyword>
<keyword evidence="4 6" id="KW-1133">Transmembrane helix</keyword>
<dbReference type="GO" id="GO:0005886">
    <property type="term" value="C:plasma membrane"/>
    <property type="evidence" value="ECO:0007669"/>
    <property type="project" value="UniProtKB-SubCell"/>
</dbReference>
<evidence type="ECO:0000313" key="8">
    <source>
        <dbReference type="EMBL" id="SUJ08000.1"/>
    </source>
</evidence>
<evidence type="ECO:0000256" key="3">
    <source>
        <dbReference type="ARBA" id="ARBA00022692"/>
    </source>
</evidence>
<keyword evidence="5 6" id="KW-0472">Membrane</keyword>
<accession>A0A380BVV6</accession>
<feature type="transmembrane region" description="Helical" evidence="6">
    <location>
        <begin position="79"/>
        <end position="101"/>
    </location>
</feature>
<evidence type="ECO:0000256" key="6">
    <source>
        <dbReference type="RuleBase" id="RU363041"/>
    </source>
</evidence>
<reference evidence="7 10" key="2">
    <citation type="submission" date="2019-07" db="EMBL/GenBank/DDBJ databases">
        <title>Whole genome shotgun sequence of Staphylococcus arlettae NBRC 109765.</title>
        <authorList>
            <person name="Hosoyama A."/>
            <person name="Uohara A."/>
            <person name="Ohji S."/>
            <person name="Ichikawa N."/>
        </authorList>
    </citation>
    <scope>NUCLEOTIDE SEQUENCE [LARGE SCALE GENOMIC DNA]</scope>
    <source>
        <strain evidence="7 10">NBRC 109765</strain>
    </source>
</reference>
<proteinExistence type="inferred from homology"/>
<dbReference type="GeneID" id="97286580"/>
<dbReference type="PANTHER" id="PTHR43701">
    <property type="entry name" value="MEMBRANE TRANSPORTER PROTEIN MJ0441-RELATED"/>
    <property type="match status" value="1"/>
</dbReference>
<comment type="subcellular location">
    <subcellularLocation>
        <location evidence="6">Cell membrane</location>
        <topology evidence="6">Multi-pass membrane protein</topology>
    </subcellularLocation>
    <subcellularLocation>
        <location evidence="1">Membrane</location>
        <topology evidence="1">Multi-pass membrane protein</topology>
    </subcellularLocation>
</comment>
<feature type="transmembrane region" description="Helical" evidence="6">
    <location>
        <begin position="137"/>
        <end position="169"/>
    </location>
</feature>
<feature type="transmembrane region" description="Helical" evidence="6">
    <location>
        <begin position="107"/>
        <end position="125"/>
    </location>
</feature>
<evidence type="ECO:0000313" key="9">
    <source>
        <dbReference type="Proteomes" id="UP000254956"/>
    </source>
</evidence>
<dbReference type="Pfam" id="PF01925">
    <property type="entry name" value="TauE"/>
    <property type="match status" value="1"/>
</dbReference>
<dbReference type="InterPro" id="IPR051598">
    <property type="entry name" value="TSUP/Inactive_protease-like"/>
</dbReference>
<dbReference type="Proteomes" id="UP000321598">
    <property type="component" value="Unassembled WGS sequence"/>
</dbReference>
<feature type="transmembrane region" description="Helical" evidence="6">
    <location>
        <begin position="231"/>
        <end position="249"/>
    </location>
</feature>
<comment type="similarity">
    <text evidence="2 6">Belongs to the 4-toluene sulfonate uptake permease (TSUP) (TC 2.A.102) family.</text>
</comment>
<evidence type="ECO:0000313" key="7">
    <source>
        <dbReference type="EMBL" id="GEQ00543.1"/>
    </source>
</evidence>
<dbReference type="AlphaFoldDB" id="A0A380BVV6"/>
<evidence type="ECO:0000256" key="5">
    <source>
        <dbReference type="ARBA" id="ARBA00023136"/>
    </source>
</evidence>
<evidence type="ECO:0000256" key="2">
    <source>
        <dbReference type="ARBA" id="ARBA00009142"/>
    </source>
</evidence>
<keyword evidence="3 6" id="KW-0812">Transmembrane</keyword>